<dbReference type="AlphaFoldDB" id="A0A7S2P2W8"/>
<evidence type="ECO:0000256" key="4">
    <source>
        <dbReference type="ARBA" id="ARBA00023163"/>
    </source>
</evidence>
<dbReference type="GO" id="GO:0003700">
    <property type="term" value="F:DNA-binding transcription factor activity"/>
    <property type="evidence" value="ECO:0007669"/>
    <property type="project" value="InterPro"/>
</dbReference>
<dbReference type="InterPro" id="IPR001471">
    <property type="entry name" value="AP2/ERF_dom"/>
</dbReference>
<comment type="subcellular location">
    <subcellularLocation>
        <location evidence="1">Nucleus</location>
    </subcellularLocation>
</comment>
<dbReference type="EMBL" id="HBGZ01001553">
    <property type="protein sequence ID" value="CAD9572756.1"/>
    <property type="molecule type" value="Transcribed_RNA"/>
</dbReference>
<gene>
    <name evidence="7" type="ORF">SMAR0320_LOCUS1119</name>
</gene>
<evidence type="ECO:0000256" key="2">
    <source>
        <dbReference type="ARBA" id="ARBA00023015"/>
    </source>
</evidence>
<evidence type="ECO:0000256" key="5">
    <source>
        <dbReference type="ARBA" id="ARBA00023242"/>
    </source>
</evidence>
<dbReference type="InterPro" id="IPR016177">
    <property type="entry name" value="DNA-bd_dom_sf"/>
</dbReference>
<dbReference type="GO" id="GO:0005634">
    <property type="term" value="C:nucleus"/>
    <property type="evidence" value="ECO:0007669"/>
    <property type="project" value="UniProtKB-SubCell"/>
</dbReference>
<dbReference type="PROSITE" id="PS51032">
    <property type="entry name" value="AP2_ERF"/>
    <property type="match status" value="1"/>
</dbReference>
<organism evidence="7">
    <name type="scientific">Skeletonema marinoi</name>
    <dbReference type="NCBI Taxonomy" id="267567"/>
    <lineage>
        <taxon>Eukaryota</taxon>
        <taxon>Sar</taxon>
        <taxon>Stramenopiles</taxon>
        <taxon>Ochrophyta</taxon>
        <taxon>Bacillariophyta</taxon>
        <taxon>Coscinodiscophyceae</taxon>
        <taxon>Thalassiosirophycidae</taxon>
        <taxon>Thalassiosirales</taxon>
        <taxon>Skeletonemataceae</taxon>
        <taxon>Skeletonema</taxon>
        <taxon>Skeletonema marinoi-dohrnii complex</taxon>
    </lineage>
</organism>
<reference evidence="7" key="1">
    <citation type="submission" date="2021-01" db="EMBL/GenBank/DDBJ databases">
        <authorList>
            <person name="Corre E."/>
            <person name="Pelletier E."/>
            <person name="Niang G."/>
            <person name="Scheremetjew M."/>
            <person name="Finn R."/>
            <person name="Kale V."/>
            <person name="Holt S."/>
            <person name="Cochrane G."/>
            <person name="Meng A."/>
            <person name="Brown T."/>
            <person name="Cohen L."/>
        </authorList>
    </citation>
    <scope>NUCLEOTIDE SEQUENCE</scope>
    <source>
        <strain evidence="7">SM1012Den-03</strain>
    </source>
</reference>
<proteinExistence type="predicted"/>
<feature type="domain" description="AP2/ERF" evidence="6">
    <location>
        <begin position="115"/>
        <end position="176"/>
    </location>
</feature>
<evidence type="ECO:0000256" key="1">
    <source>
        <dbReference type="ARBA" id="ARBA00004123"/>
    </source>
</evidence>
<sequence length="220" mass="25047">MMMIRSMTAKRLVVKKLRSFVTSKVVKVKPPIEESVMSALHTMMCFSTMNDDTTDDTTDEGEGEAIDACGHNNSMKRPHALVDADGTEEKKRRKRTQKLIDLTDVPAQPPILKSSRKGTSKYHGVSKASKKWKAQIAIDGKTHYIGNYDNEEQAGIDYARAVFKYNSTRKRTPFFPLGPLPLPDPKEMEERHRKALAFVMMSDQDREKVKRQWRETSQAA</sequence>
<evidence type="ECO:0000313" key="7">
    <source>
        <dbReference type="EMBL" id="CAD9572756.1"/>
    </source>
</evidence>
<dbReference type="InterPro" id="IPR036955">
    <property type="entry name" value="AP2/ERF_dom_sf"/>
</dbReference>
<keyword evidence="4" id="KW-0804">Transcription</keyword>
<dbReference type="SUPFAM" id="SSF54171">
    <property type="entry name" value="DNA-binding domain"/>
    <property type="match status" value="1"/>
</dbReference>
<accession>A0A7S2P2W8</accession>
<protein>
    <recommendedName>
        <fullName evidence="6">AP2/ERF domain-containing protein</fullName>
    </recommendedName>
</protein>
<dbReference type="GO" id="GO:0003677">
    <property type="term" value="F:DNA binding"/>
    <property type="evidence" value="ECO:0007669"/>
    <property type="project" value="UniProtKB-KW"/>
</dbReference>
<keyword evidence="3" id="KW-0238">DNA-binding</keyword>
<evidence type="ECO:0000256" key="3">
    <source>
        <dbReference type="ARBA" id="ARBA00023125"/>
    </source>
</evidence>
<evidence type="ECO:0000259" key="6">
    <source>
        <dbReference type="PROSITE" id="PS51032"/>
    </source>
</evidence>
<name>A0A7S2P2W8_9STRA</name>
<keyword evidence="5" id="KW-0539">Nucleus</keyword>
<dbReference type="Gene3D" id="3.30.730.10">
    <property type="entry name" value="AP2/ERF domain"/>
    <property type="match status" value="1"/>
</dbReference>
<keyword evidence="2" id="KW-0805">Transcription regulation</keyword>